<gene>
    <name evidence="1" type="ORF">D7X32_19430</name>
</gene>
<dbReference type="OrthoDB" id="5522148at2"/>
<keyword evidence="2" id="KW-1185">Reference proteome</keyword>
<comment type="caution">
    <text evidence="1">The sequence shown here is derived from an EMBL/GenBank/DDBJ whole genome shotgun (WGS) entry which is preliminary data.</text>
</comment>
<organism evidence="1 2">
    <name type="scientific">Corallococcus carmarthensis</name>
    <dbReference type="NCBI Taxonomy" id="2316728"/>
    <lineage>
        <taxon>Bacteria</taxon>
        <taxon>Pseudomonadati</taxon>
        <taxon>Myxococcota</taxon>
        <taxon>Myxococcia</taxon>
        <taxon>Myxococcales</taxon>
        <taxon>Cystobacterineae</taxon>
        <taxon>Myxococcaceae</taxon>
        <taxon>Corallococcus</taxon>
    </lineage>
</organism>
<dbReference type="Proteomes" id="UP000268313">
    <property type="component" value="Unassembled WGS sequence"/>
</dbReference>
<dbReference type="AlphaFoldDB" id="A0A3A8K2K6"/>
<evidence type="ECO:0000313" key="2">
    <source>
        <dbReference type="Proteomes" id="UP000268313"/>
    </source>
</evidence>
<dbReference type="RefSeq" id="WP_120604055.1">
    <property type="nucleotide sequence ID" value="NZ_JABFJX010000253.1"/>
</dbReference>
<accession>A0A3A8K2K6</accession>
<name>A0A3A8K2K6_9BACT</name>
<protein>
    <submittedName>
        <fullName evidence="1">Uncharacterized protein</fullName>
    </submittedName>
</protein>
<dbReference type="EMBL" id="RAWE01000066">
    <property type="protein sequence ID" value="RKH01726.1"/>
    <property type="molecule type" value="Genomic_DNA"/>
</dbReference>
<evidence type="ECO:0000313" key="1">
    <source>
        <dbReference type="EMBL" id="RKH01726.1"/>
    </source>
</evidence>
<proteinExistence type="predicted"/>
<sequence length="92" mass="10421">MRPLLADQAPRSIVLYHPKPTEGWRYAVYMKAGDILDGRLLDSTPSTSFEEARTQMERKLMEFFGRSTTLVWKETSSGWWTGEAVDAPSVPA</sequence>
<reference evidence="2" key="1">
    <citation type="submission" date="2018-09" db="EMBL/GenBank/DDBJ databases">
        <authorList>
            <person name="Livingstone P.G."/>
            <person name="Whitworth D.E."/>
        </authorList>
    </citation>
    <scope>NUCLEOTIDE SEQUENCE [LARGE SCALE GENOMIC DNA]</scope>
    <source>
        <strain evidence="2">CA043D</strain>
    </source>
</reference>